<dbReference type="AlphaFoldDB" id="A0A8J3RCP3"/>
<comment type="caution">
    <text evidence="8">The sequence shown here is derived from an EMBL/GenBank/DDBJ whole genome shotgun (WGS) entry which is preliminary data.</text>
</comment>
<dbReference type="InterPro" id="IPR013786">
    <property type="entry name" value="AcylCoA_DH/ox_N"/>
</dbReference>
<dbReference type="InterPro" id="IPR009100">
    <property type="entry name" value="AcylCoA_DH/oxidase_NM_dom_sf"/>
</dbReference>
<dbReference type="SUPFAM" id="SSF47203">
    <property type="entry name" value="Acyl-CoA dehydrogenase C-terminal domain-like"/>
    <property type="match status" value="1"/>
</dbReference>
<keyword evidence="3" id="KW-0285">Flavoprotein</keyword>
<protein>
    <submittedName>
        <fullName evidence="8">Acyl-CoA dehydrogenase</fullName>
    </submittedName>
</protein>
<keyword evidence="4" id="KW-0274">FAD</keyword>
<accession>A0A8J3RCP3</accession>
<dbReference type="Gene3D" id="1.10.540.10">
    <property type="entry name" value="Acyl-CoA dehydrogenase/oxidase, N-terminal domain"/>
    <property type="match status" value="1"/>
</dbReference>
<evidence type="ECO:0000256" key="1">
    <source>
        <dbReference type="ARBA" id="ARBA00001974"/>
    </source>
</evidence>
<dbReference type="GO" id="GO:0050660">
    <property type="term" value="F:flavin adenine dinucleotide binding"/>
    <property type="evidence" value="ECO:0007669"/>
    <property type="project" value="InterPro"/>
</dbReference>
<dbReference type="InterPro" id="IPR037069">
    <property type="entry name" value="AcylCoA_DH/ox_N_sf"/>
</dbReference>
<dbReference type="InterPro" id="IPR009075">
    <property type="entry name" value="AcylCo_DH/oxidase_C"/>
</dbReference>
<keyword evidence="5" id="KW-0560">Oxidoreductase</keyword>
<dbReference type="InterPro" id="IPR036250">
    <property type="entry name" value="AcylCo_DH-like_C"/>
</dbReference>
<dbReference type="SUPFAM" id="SSF56645">
    <property type="entry name" value="Acyl-CoA dehydrogenase NM domain-like"/>
    <property type="match status" value="1"/>
</dbReference>
<proteinExistence type="inferred from homology"/>
<organism evidence="8 9">
    <name type="scientific">Sphaerimonospora thailandensis</name>
    <dbReference type="NCBI Taxonomy" id="795644"/>
    <lineage>
        <taxon>Bacteria</taxon>
        <taxon>Bacillati</taxon>
        <taxon>Actinomycetota</taxon>
        <taxon>Actinomycetes</taxon>
        <taxon>Streptosporangiales</taxon>
        <taxon>Streptosporangiaceae</taxon>
        <taxon>Sphaerimonospora</taxon>
    </lineage>
</organism>
<evidence type="ECO:0000256" key="4">
    <source>
        <dbReference type="ARBA" id="ARBA00022827"/>
    </source>
</evidence>
<dbReference type="Gene3D" id="1.20.140.10">
    <property type="entry name" value="Butyryl-CoA Dehydrogenase, subunit A, domain 3"/>
    <property type="match status" value="1"/>
</dbReference>
<evidence type="ECO:0000256" key="5">
    <source>
        <dbReference type="ARBA" id="ARBA00023002"/>
    </source>
</evidence>
<dbReference type="EMBL" id="BOOG01000034">
    <property type="protein sequence ID" value="GIH71394.1"/>
    <property type="molecule type" value="Genomic_DNA"/>
</dbReference>
<name>A0A8J3RCP3_9ACTN</name>
<dbReference type="Proteomes" id="UP000610966">
    <property type="component" value="Unassembled WGS sequence"/>
</dbReference>
<feature type="domain" description="Acyl-CoA dehydrogenase/oxidase C-terminal" evidence="6">
    <location>
        <begin position="228"/>
        <end position="351"/>
    </location>
</feature>
<dbReference type="PANTHER" id="PTHR43884:SF20">
    <property type="entry name" value="ACYL-COA DEHYDROGENASE FADE28"/>
    <property type="match status" value="1"/>
</dbReference>
<gene>
    <name evidence="8" type="ORF">Mth01_36470</name>
</gene>
<reference evidence="8" key="1">
    <citation type="submission" date="2021-01" db="EMBL/GenBank/DDBJ databases">
        <title>Whole genome shotgun sequence of Sphaerimonospora thailandensis NBRC 107569.</title>
        <authorList>
            <person name="Komaki H."/>
            <person name="Tamura T."/>
        </authorList>
    </citation>
    <scope>NUCLEOTIDE SEQUENCE</scope>
    <source>
        <strain evidence="8">NBRC 107569</strain>
    </source>
</reference>
<evidence type="ECO:0000256" key="3">
    <source>
        <dbReference type="ARBA" id="ARBA00022630"/>
    </source>
</evidence>
<comment type="cofactor">
    <cofactor evidence="1">
        <name>FAD</name>
        <dbReference type="ChEBI" id="CHEBI:57692"/>
    </cofactor>
</comment>
<evidence type="ECO:0000256" key="2">
    <source>
        <dbReference type="ARBA" id="ARBA00009347"/>
    </source>
</evidence>
<dbReference type="InterPro" id="IPR046373">
    <property type="entry name" value="Acyl-CoA_Oxase/DH_mid-dom_sf"/>
</dbReference>
<dbReference type="GO" id="GO:0003995">
    <property type="term" value="F:acyl-CoA dehydrogenase activity"/>
    <property type="evidence" value="ECO:0007669"/>
    <property type="project" value="TreeGrafter"/>
</dbReference>
<dbReference type="Gene3D" id="2.40.110.10">
    <property type="entry name" value="Butyryl-CoA Dehydrogenase, subunit A, domain 2"/>
    <property type="match status" value="1"/>
</dbReference>
<evidence type="ECO:0000259" key="7">
    <source>
        <dbReference type="Pfam" id="PF02771"/>
    </source>
</evidence>
<feature type="domain" description="Acyl-CoA dehydrogenase/oxidase N-terminal" evidence="7">
    <location>
        <begin position="7"/>
        <end position="107"/>
    </location>
</feature>
<dbReference type="RefSeq" id="WP_204017094.1">
    <property type="nucleotide sequence ID" value="NZ_BOOG01000034.1"/>
</dbReference>
<dbReference type="Pfam" id="PF00441">
    <property type="entry name" value="Acyl-CoA_dh_1"/>
    <property type="match status" value="1"/>
</dbReference>
<dbReference type="Pfam" id="PF02771">
    <property type="entry name" value="Acyl-CoA_dh_N"/>
    <property type="match status" value="1"/>
</dbReference>
<dbReference type="CDD" id="cd00567">
    <property type="entry name" value="ACAD"/>
    <property type="match status" value="1"/>
</dbReference>
<dbReference type="PANTHER" id="PTHR43884">
    <property type="entry name" value="ACYL-COA DEHYDROGENASE"/>
    <property type="match status" value="1"/>
</dbReference>
<comment type="similarity">
    <text evidence="2">Belongs to the acyl-CoA dehydrogenase family.</text>
</comment>
<evidence type="ECO:0000313" key="9">
    <source>
        <dbReference type="Proteomes" id="UP000610966"/>
    </source>
</evidence>
<evidence type="ECO:0000259" key="6">
    <source>
        <dbReference type="Pfam" id="PF00441"/>
    </source>
</evidence>
<keyword evidence="9" id="KW-1185">Reference proteome</keyword>
<sequence length="378" mass="39700">MDFTLDEELEAVRELARQIFTDRATTERVRAVEGTAERVDEDLWAELAKAGLLGIAMPEQAGGAGLGLAALCVLLTEQGRTVAPVPLWPGAVAALAIAEYGTPEQHAARQGTAAQRAAILPGIAEGTARVTLALEEFGPHDPAEPRCTARPDGEGWRLTGVKAVVPSPFAAGHVLVSATAETGPGLFLIERETDGVTWERAETTTHDLAGHLTLDGAAAQAVGAPGSGVLDWTIQRAGVALAAVQLGVAEGALRLAATYLSERRQFGRPLATFQAVQHQLADCYIDIEAMRVCLWQAVTSLEDGDASADSAVLVARWWAGEGGLNVVHRVQHVHGGIGVDVDYPVHRYFLWGKQIAGTLGGPSADLARLGAVLSRTAS</sequence>
<evidence type="ECO:0000313" key="8">
    <source>
        <dbReference type="EMBL" id="GIH71394.1"/>
    </source>
</evidence>